<dbReference type="AlphaFoldDB" id="A0A5J5GMV7"/>
<dbReference type="RefSeq" id="WP_150443176.1">
    <property type="nucleotide sequence ID" value="NZ_VYQE01000001.1"/>
</dbReference>
<evidence type="ECO:0000313" key="10">
    <source>
        <dbReference type="Proteomes" id="UP000326554"/>
    </source>
</evidence>
<evidence type="ECO:0000256" key="2">
    <source>
        <dbReference type="ARBA" id="ARBA00022908"/>
    </source>
</evidence>
<dbReference type="InterPro" id="IPR050808">
    <property type="entry name" value="Phage_Integrase"/>
</dbReference>
<evidence type="ECO:0000313" key="9">
    <source>
        <dbReference type="EMBL" id="KAA9009696.1"/>
    </source>
</evidence>
<evidence type="ECO:0000256" key="1">
    <source>
        <dbReference type="ARBA" id="ARBA00008857"/>
    </source>
</evidence>
<dbReference type="InterPro" id="IPR002104">
    <property type="entry name" value="Integrase_catalytic"/>
</dbReference>
<keyword evidence="2" id="KW-0229">DNA integration</keyword>
<dbReference type="InterPro" id="IPR053876">
    <property type="entry name" value="Phage_int_M"/>
</dbReference>
<proteinExistence type="inferred from homology"/>
<keyword evidence="10" id="KW-1185">Reference proteome</keyword>
<evidence type="ECO:0000259" key="8">
    <source>
        <dbReference type="PROSITE" id="PS51900"/>
    </source>
</evidence>
<dbReference type="Gene3D" id="3.30.160.390">
    <property type="entry name" value="Integrase, DNA-binding domain"/>
    <property type="match status" value="1"/>
</dbReference>
<dbReference type="InterPro" id="IPR025166">
    <property type="entry name" value="Integrase_DNA_bind_dom"/>
</dbReference>
<feature type="compositionally biased region" description="Basic and acidic residues" evidence="6">
    <location>
        <begin position="10"/>
        <end position="23"/>
    </location>
</feature>
<dbReference type="EMBL" id="VYQE01000001">
    <property type="protein sequence ID" value="KAA9009696.1"/>
    <property type="molecule type" value="Genomic_DNA"/>
</dbReference>
<protein>
    <submittedName>
        <fullName evidence="9">Tyrosine-type recombinase/integrase</fullName>
    </submittedName>
</protein>
<organism evidence="9 10">
    <name type="scientific">Histidinibacterium aquaticum</name>
    <dbReference type="NCBI Taxonomy" id="2613962"/>
    <lineage>
        <taxon>Bacteria</taxon>
        <taxon>Pseudomonadati</taxon>
        <taxon>Pseudomonadota</taxon>
        <taxon>Alphaproteobacteria</taxon>
        <taxon>Rhodobacterales</taxon>
        <taxon>Paracoccaceae</taxon>
        <taxon>Histidinibacterium</taxon>
    </lineage>
</organism>
<sequence>MASKRFTAKGVEHMKPDPDKRREVPDPALPGLYLIIQPSGAKSWALRYRHSGKPKKMTLGRWPVMGLDYARTAATEALQRLEDGTDPNNAGQAEKRAIAAASETFAKVVEDYSARHLAKLKSGAHVTRELQRHAVARFGHRQLGEITRRDVLDLLEEIAATGKLTTANRQRAYLGRLFAWALERDMIESSPVAGTKPVARERPRERVLSHDEVRWFWRACERIGPPFGPMARLLLLTGQRLGEVVGMTKGELRSDLWHLPAERTKNRRAHEVPLSPAALEVLAEAPRIANASGLVFSTTGVTPLSGYSRARDRIAVEMERLAASEVGEPVEILHWSFHDLRRTAATGMARLGIPVRTTEAVLNHVSGTGGGIVGVYQRHDFAVEKRRALEAWAGLVAEIVEGGGAAKVVGLEVKQ</sequence>
<evidence type="ECO:0000256" key="6">
    <source>
        <dbReference type="SAM" id="MobiDB-lite"/>
    </source>
</evidence>
<dbReference type="Gene3D" id="1.10.150.130">
    <property type="match status" value="1"/>
</dbReference>
<dbReference type="GO" id="GO:0006310">
    <property type="term" value="P:DNA recombination"/>
    <property type="evidence" value="ECO:0007669"/>
    <property type="project" value="UniProtKB-KW"/>
</dbReference>
<feature type="domain" description="Core-binding (CB)" evidence="8">
    <location>
        <begin position="103"/>
        <end position="182"/>
    </location>
</feature>
<dbReference type="InterPro" id="IPR011010">
    <property type="entry name" value="DNA_brk_join_enz"/>
</dbReference>
<dbReference type="GO" id="GO:0015074">
    <property type="term" value="P:DNA integration"/>
    <property type="evidence" value="ECO:0007669"/>
    <property type="project" value="UniProtKB-KW"/>
</dbReference>
<dbReference type="InterPro" id="IPR010998">
    <property type="entry name" value="Integrase_recombinase_N"/>
</dbReference>
<comment type="caution">
    <text evidence="9">The sequence shown here is derived from an EMBL/GenBank/DDBJ whole genome shotgun (WGS) entry which is preliminary data.</text>
</comment>
<dbReference type="PROSITE" id="PS51898">
    <property type="entry name" value="TYR_RECOMBINASE"/>
    <property type="match status" value="1"/>
</dbReference>
<dbReference type="InterPro" id="IPR038488">
    <property type="entry name" value="Integrase_DNA-bd_sf"/>
</dbReference>
<feature type="region of interest" description="Disordered" evidence="6">
    <location>
        <begin position="1"/>
        <end position="23"/>
    </location>
</feature>
<evidence type="ECO:0000256" key="3">
    <source>
        <dbReference type="ARBA" id="ARBA00023125"/>
    </source>
</evidence>
<evidence type="ECO:0000256" key="4">
    <source>
        <dbReference type="ARBA" id="ARBA00023172"/>
    </source>
</evidence>
<dbReference type="PANTHER" id="PTHR30629">
    <property type="entry name" value="PROPHAGE INTEGRASE"/>
    <property type="match status" value="1"/>
</dbReference>
<dbReference type="PANTHER" id="PTHR30629:SF2">
    <property type="entry name" value="PROPHAGE INTEGRASE INTS-RELATED"/>
    <property type="match status" value="1"/>
</dbReference>
<evidence type="ECO:0000256" key="5">
    <source>
        <dbReference type="PROSITE-ProRule" id="PRU01248"/>
    </source>
</evidence>
<dbReference type="InterPro" id="IPR013762">
    <property type="entry name" value="Integrase-like_cat_sf"/>
</dbReference>
<reference evidence="9 10" key="1">
    <citation type="submission" date="2019-09" db="EMBL/GenBank/DDBJ databases">
        <authorList>
            <person name="Park J.-S."/>
            <person name="Choi H.-J."/>
        </authorList>
    </citation>
    <scope>NUCLEOTIDE SEQUENCE [LARGE SCALE GENOMIC DNA]</scope>
    <source>
        <strain evidence="9 10">176SS1-4</strain>
    </source>
</reference>
<name>A0A5J5GMV7_9RHOB</name>
<dbReference type="Pfam" id="PF22022">
    <property type="entry name" value="Phage_int_M"/>
    <property type="match status" value="1"/>
</dbReference>
<dbReference type="Pfam" id="PF00589">
    <property type="entry name" value="Phage_integrase"/>
    <property type="match status" value="1"/>
</dbReference>
<keyword evidence="4" id="KW-0233">DNA recombination</keyword>
<dbReference type="PROSITE" id="PS51900">
    <property type="entry name" value="CB"/>
    <property type="match status" value="1"/>
</dbReference>
<dbReference type="Proteomes" id="UP000326554">
    <property type="component" value="Unassembled WGS sequence"/>
</dbReference>
<dbReference type="InterPro" id="IPR044068">
    <property type="entry name" value="CB"/>
</dbReference>
<dbReference type="CDD" id="cd00801">
    <property type="entry name" value="INT_P4_C"/>
    <property type="match status" value="1"/>
</dbReference>
<gene>
    <name evidence="9" type="ORF">F3S47_00010</name>
</gene>
<dbReference type="Pfam" id="PF13356">
    <property type="entry name" value="Arm-DNA-bind_3"/>
    <property type="match status" value="1"/>
</dbReference>
<comment type="similarity">
    <text evidence="1">Belongs to the 'phage' integrase family.</text>
</comment>
<dbReference type="SUPFAM" id="SSF56349">
    <property type="entry name" value="DNA breaking-rejoining enzymes"/>
    <property type="match status" value="1"/>
</dbReference>
<keyword evidence="3 5" id="KW-0238">DNA-binding</keyword>
<dbReference type="GO" id="GO:0003677">
    <property type="term" value="F:DNA binding"/>
    <property type="evidence" value="ECO:0007669"/>
    <property type="project" value="UniProtKB-UniRule"/>
</dbReference>
<accession>A0A5J5GMV7</accession>
<dbReference type="Gene3D" id="1.10.443.10">
    <property type="entry name" value="Intergrase catalytic core"/>
    <property type="match status" value="1"/>
</dbReference>
<evidence type="ECO:0000259" key="7">
    <source>
        <dbReference type="PROSITE" id="PS51898"/>
    </source>
</evidence>
<feature type="domain" description="Tyr recombinase" evidence="7">
    <location>
        <begin position="203"/>
        <end position="390"/>
    </location>
</feature>